<gene>
    <name evidence="1" type="primary">yxdL</name>
    <name evidence="1" type="ORF">LAS9267_00685</name>
</gene>
<dbReference type="InterPro" id="IPR003439">
    <property type="entry name" value="ABC_transporter-like_ATP-bd"/>
</dbReference>
<dbReference type="Proteomes" id="UP000239650">
    <property type="component" value="Unassembled WGS sequence"/>
</dbReference>
<sequence length="252" mass="28124">MTPRMTLNQISYQISDDNDQKQLLDQLSLDINPGEFVVLLGANGAGKSTFFNTVAGDLTPTSGQIIFNGQEITKQSAQQRTRLISRVYQDPKLGTAADMTVAENILLAMRRGQRRRLLPRRLKQQLPQIKALAKTLPNHLEQQLNRPVSALSGGQRQTLNFLMATIQKPELLLLDEHTSALDAVSSQALMAFTDQTIQDNQLTCLMITHDLEDALRYGNRLLVLKAGQLIADFNAVEKQQLTTEKLLNYLNA</sequence>
<keyword evidence="1" id="KW-0547">Nucleotide-binding</keyword>
<evidence type="ECO:0000313" key="1">
    <source>
        <dbReference type="EMBL" id="SPE19715.1"/>
    </source>
</evidence>
<dbReference type="PROSITE" id="PS50893">
    <property type="entry name" value="ABC_TRANSPORTER_2"/>
    <property type="match status" value="1"/>
</dbReference>
<dbReference type="SUPFAM" id="SSF52540">
    <property type="entry name" value="P-loop containing nucleoside triphosphate hydrolases"/>
    <property type="match status" value="1"/>
</dbReference>
<dbReference type="InterPro" id="IPR015854">
    <property type="entry name" value="ABC_transpr_LolD-like"/>
</dbReference>
<proteinExistence type="predicted"/>
<evidence type="ECO:0000313" key="2">
    <source>
        <dbReference type="Proteomes" id="UP000239650"/>
    </source>
</evidence>
<dbReference type="AlphaFoldDB" id="A0A223XF98"/>
<dbReference type="SMART" id="SM00382">
    <property type="entry name" value="AAA"/>
    <property type="match status" value="1"/>
</dbReference>
<dbReference type="PANTHER" id="PTHR24220">
    <property type="entry name" value="IMPORT ATP-BINDING PROTEIN"/>
    <property type="match status" value="1"/>
</dbReference>
<organism evidence="1 2">
    <name type="scientific">Latilactobacillus sakei</name>
    <name type="common">Lactobacillus sakei</name>
    <dbReference type="NCBI Taxonomy" id="1599"/>
    <lineage>
        <taxon>Bacteria</taxon>
        <taxon>Bacillati</taxon>
        <taxon>Bacillota</taxon>
        <taxon>Bacilli</taxon>
        <taxon>Lactobacillales</taxon>
        <taxon>Lactobacillaceae</taxon>
        <taxon>Latilactobacillus</taxon>
    </lineage>
</organism>
<dbReference type="InterPro" id="IPR027417">
    <property type="entry name" value="P-loop_NTPase"/>
</dbReference>
<dbReference type="InterPro" id="IPR003593">
    <property type="entry name" value="AAA+_ATPase"/>
</dbReference>
<name>A0A223XF98_LATSK</name>
<dbReference type="GO" id="GO:0016887">
    <property type="term" value="F:ATP hydrolysis activity"/>
    <property type="evidence" value="ECO:0007669"/>
    <property type="project" value="InterPro"/>
</dbReference>
<dbReference type="Gene3D" id="3.40.50.300">
    <property type="entry name" value="P-loop containing nucleotide triphosphate hydrolases"/>
    <property type="match status" value="1"/>
</dbReference>
<dbReference type="RefSeq" id="WP_025016364.1">
    <property type="nucleotide sequence ID" value="NZ_AP017931.1"/>
</dbReference>
<dbReference type="GO" id="GO:0005886">
    <property type="term" value="C:plasma membrane"/>
    <property type="evidence" value="ECO:0007669"/>
    <property type="project" value="TreeGrafter"/>
</dbReference>
<dbReference type="GO" id="GO:0005524">
    <property type="term" value="F:ATP binding"/>
    <property type="evidence" value="ECO:0007669"/>
    <property type="project" value="UniProtKB-KW"/>
</dbReference>
<dbReference type="PANTHER" id="PTHR24220:SF692">
    <property type="entry name" value="ABC TRANSPORTER DOMAIN-CONTAINING PROTEIN"/>
    <property type="match status" value="1"/>
</dbReference>
<keyword evidence="1" id="KW-0067">ATP-binding</keyword>
<dbReference type="Pfam" id="PF00005">
    <property type="entry name" value="ABC_tran"/>
    <property type="match status" value="1"/>
</dbReference>
<protein>
    <submittedName>
        <fullName evidence="1">ABC transporter ATP-binding protein YxdL</fullName>
    </submittedName>
</protein>
<comment type="caution">
    <text evidence="1">The sequence shown here is derived from an EMBL/GenBank/DDBJ whole genome shotgun (WGS) entry which is preliminary data.</text>
</comment>
<accession>A0A223XF98</accession>
<dbReference type="GO" id="GO:0022857">
    <property type="term" value="F:transmembrane transporter activity"/>
    <property type="evidence" value="ECO:0007669"/>
    <property type="project" value="TreeGrafter"/>
</dbReference>
<reference evidence="1 2" key="1">
    <citation type="submission" date="2018-02" db="EMBL/GenBank/DDBJ databases">
        <authorList>
            <person name="Rodrigo-Torres L."/>
            <person name="Arahal R. D."/>
            <person name="Lucena T."/>
        </authorList>
    </citation>
    <scope>NUCLEOTIDE SEQUENCE [LARGE SCALE GENOMIC DNA]</scope>
    <source>
        <strain evidence="1 2">CECT 9267</strain>
    </source>
</reference>
<dbReference type="EMBL" id="OKRC01000002">
    <property type="protein sequence ID" value="SPE19715.1"/>
    <property type="molecule type" value="Genomic_DNA"/>
</dbReference>